<dbReference type="PANTHER" id="PTHR31157">
    <property type="entry name" value="SCP DOMAIN-CONTAINING PROTEIN"/>
    <property type="match status" value="1"/>
</dbReference>
<dbReference type="CDD" id="cd05379">
    <property type="entry name" value="CAP_bacterial"/>
    <property type="match status" value="1"/>
</dbReference>
<dbReference type="InterPro" id="IPR035940">
    <property type="entry name" value="CAP_sf"/>
</dbReference>
<reference evidence="4 5" key="1">
    <citation type="submission" date="2018-10" db="EMBL/GenBank/DDBJ databases">
        <title>Sequencing the genomes of 1000 actinobacteria strains.</title>
        <authorList>
            <person name="Klenk H.-P."/>
        </authorList>
    </citation>
    <scope>NUCLEOTIDE SEQUENCE [LARGE SCALE GENOMIC DNA]</scope>
    <source>
        <strain evidence="4 5">DSM 43911</strain>
    </source>
</reference>
<dbReference type="Gene3D" id="3.40.33.10">
    <property type="entry name" value="CAP"/>
    <property type="match status" value="1"/>
</dbReference>
<dbReference type="InterPro" id="IPR014044">
    <property type="entry name" value="CAP_dom"/>
</dbReference>
<dbReference type="Pfam" id="PF00188">
    <property type="entry name" value="CAP"/>
    <property type="match status" value="1"/>
</dbReference>
<dbReference type="PANTHER" id="PTHR31157:SF1">
    <property type="entry name" value="SCP DOMAIN-CONTAINING PROTEIN"/>
    <property type="match status" value="1"/>
</dbReference>
<dbReference type="Proteomes" id="UP000272729">
    <property type="component" value="Unassembled WGS sequence"/>
</dbReference>
<evidence type="ECO:0000313" key="5">
    <source>
        <dbReference type="Proteomes" id="UP000272729"/>
    </source>
</evidence>
<proteinExistence type="predicted"/>
<dbReference type="PROSITE" id="PS51257">
    <property type="entry name" value="PROKAR_LIPOPROTEIN"/>
    <property type="match status" value="1"/>
</dbReference>
<dbReference type="SUPFAM" id="SSF55797">
    <property type="entry name" value="PR-1-like"/>
    <property type="match status" value="1"/>
</dbReference>
<organism evidence="4 5">
    <name type="scientific">Saccharothrix variisporea</name>
    <dbReference type="NCBI Taxonomy" id="543527"/>
    <lineage>
        <taxon>Bacteria</taxon>
        <taxon>Bacillati</taxon>
        <taxon>Actinomycetota</taxon>
        <taxon>Actinomycetes</taxon>
        <taxon>Pseudonocardiales</taxon>
        <taxon>Pseudonocardiaceae</taxon>
        <taxon>Saccharothrix</taxon>
    </lineage>
</organism>
<keyword evidence="2" id="KW-0732">Signal</keyword>
<feature type="region of interest" description="Disordered" evidence="1">
    <location>
        <begin position="44"/>
        <end position="95"/>
    </location>
</feature>
<feature type="compositionally biased region" description="Low complexity" evidence="1">
    <location>
        <begin position="44"/>
        <end position="87"/>
    </location>
</feature>
<evidence type="ECO:0000259" key="3">
    <source>
        <dbReference type="Pfam" id="PF00188"/>
    </source>
</evidence>
<accession>A0A495XIA5</accession>
<sequence length="226" mass="23595">MFRVSRTKRALPVVVALAGLALAGCDDPQEIGLVTATATTTVRTTSQTGTPVTSPSPSTSSSTTTTTTTTTSETTTPPAPPTTSAEPPAEPAPVAPAKTEVELAEAKVFNLTNAERAAHGCPALGIDERLDKSARGHSEDMAAHNYFSHISQDGRTFADRIKAAGYPSPGAENIAAGQRTPEAVVKGWMESPGHRANILNCKLKTLGVGMARGGSYGIYWTQNFGW</sequence>
<evidence type="ECO:0000313" key="4">
    <source>
        <dbReference type="EMBL" id="RKT74100.1"/>
    </source>
</evidence>
<dbReference type="RefSeq" id="WP_246030060.1">
    <property type="nucleotide sequence ID" value="NZ_JBIUBA010000027.1"/>
</dbReference>
<name>A0A495XIA5_9PSEU</name>
<keyword evidence="5" id="KW-1185">Reference proteome</keyword>
<dbReference type="AlphaFoldDB" id="A0A495XIA5"/>
<feature type="signal peptide" evidence="2">
    <location>
        <begin position="1"/>
        <end position="23"/>
    </location>
</feature>
<feature type="chain" id="PRO_5038707784" evidence="2">
    <location>
        <begin position="24"/>
        <end position="226"/>
    </location>
</feature>
<evidence type="ECO:0000256" key="1">
    <source>
        <dbReference type="SAM" id="MobiDB-lite"/>
    </source>
</evidence>
<dbReference type="EMBL" id="RBXR01000001">
    <property type="protein sequence ID" value="RKT74100.1"/>
    <property type="molecule type" value="Genomic_DNA"/>
</dbReference>
<evidence type="ECO:0000256" key="2">
    <source>
        <dbReference type="SAM" id="SignalP"/>
    </source>
</evidence>
<comment type="caution">
    <text evidence="4">The sequence shown here is derived from an EMBL/GenBank/DDBJ whole genome shotgun (WGS) entry which is preliminary data.</text>
</comment>
<feature type="domain" description="SCP" evidence="3">
    <location>
        <begin position="109"/>
        <end position="224"/>
    </location>
</feature>
<protein>
    <submittedName>
        <fullName evidence="4">Uncharacterized protein YkwD</fullName>
    </submittedName>
</protein>
<gene>
    <name evidence="4" type="ORF">DFJ66_7442</name>
</gene>